<dbReference type="Pfam" id="PF00723">
    <property type="entry name" value="Glyco_hydro_15"/>
    <property type="match status" value="1"/>
</dbReference>
<gene>
    <name evidence="3" type="ORF">SAMN06893096_102245</name>
</gene>
<dbReference type="SUPFAM" id="SSF48208">
    <property type="entry name" value="Six-hairpin glycosidases"/>
    <property type="match status" value="1"/>
</dbReference>
<reference evidence="4" key="1">
    <citation type="submission" date="2017-06" db="EMBL/GenBank/DDBJ databases">
        <authorList>
            <person name="Varghese N."/>
            <person name="Submissions S."/>
        </authorList>
    </citation>
    <scope>NUCLEOTIDE SEQUENCE [LARGE SCALE GENOMIC DNA]</scope>
    <source>
        <strain evidence="4">DSM 46839</strain>
    </source>
</reference>
<dbReference type="GO" id="GO:0004553">
    <property type="term" value="F:hydrolase activity, hydrolyzing O-glycosyl compounds"/>
    <property type="evidence" value="ECO:0007669"/>
    <property type="project" value="UniProtKB-ARBA"/>
</dbReference>
<evidence type="ECO:0000313" key="4">
    <source>
        <dbReference type="Proteomes" id="UP000198373"/>
    </source>
</evidence>
<accession>A0A239C4G4</accession>
<sequence length="619" mass="67777">MPTRPLTRTDGYLPIEDHGLIGDGSTCALVARDGSIPWLCLPDFDSRPFLAGLLDPRRGGSLVLTPTGLRAAAQRYVEDTGVLVTELHGPDGVLEVTDCLTLRAGADLDELVPHGRGELLRLARVVSGTVDVDVRLAPMDPVQVSQEGGAWRIRWAARPDLDLLLWCSSPLEPARDGSIGGRVTLHAGEQLSVVLHWSGHTRVLYRTDPAQLVDRTVAAWRRWAARLRYEGPQRALVRRSALTLKLLDHHPTGALVAAATSSLPEHVGGVRNWDYRYTWVRDAAFSTYALRRIGMTSESSSFLAWTLANAERDGRISVMYTLAGGQPATEWEDIALAGYRGSAPVRWGNGAAGQRQHDVYGELLDVAWQWVGSGGEVTAHLWRLLCRLTDEATERWDTPDAGPWEIRDTGRPFTYSVALCSVAVDRALRIAQARGLPHPRDRWRAELDRMRAALLDRAWDPGRRTFTEHLADAQGRGRGGLDGSLLALPLRRVVAADDPRMVATVEAVRRELGAGDGLLYRYLHAESPDGLPGQEGAFLLCSFWLVDNLTGQGRLQEAHDLYDSLCGRATELGLLAEEVDPGTGAFLGNFPQAFSHVGVVSSGWALARAEADAREGVRR</sequence>
<dbReference type="Proteomes" id="UP000198373">
    <property type="component" value="Unassembled WGS sequence"/>
</dbReference>
<dbReference type="Pfam" id="PF19291">
    <property type="entry name" value="TREH_N"/>
    <property type="match status" value="1"/>
</dbReference>
<dbReference type="InterPro" id="IPR008928">
    <property type="entry name" value="6-hairpin_glycosidase_sf"/>
</dbReference>
<dbReference type="AlphaFoldDB" id="A0A239C4G4"/>
<dbReference type="GO" id="GO:0005975">
    <property type="term" value="P:carbohydrate metabolic process"/>
    <property type="evidence" value="ECO:0007669"/>
    <property type="project" value="InterPro"/>
</dbReference>
<keyword evidence="4" id="KW-1185">Reference proteome</keyword>
<protein>
    <submittedName>
        <fullName evidence="3">Glucoamylase (Glucan-1,4-alpha-glucosidase), GH15 family</fullName>
    </submittedName>
</protein>
<feature type="domain" description="GH15-like" evidence="1">
    <location>
        <begin position="232"/>
        <end position="603"/>
    </location>
</feature>
<dbReference type="RefSeq" id="WP_218822246.1">
    <property type="nucleotide sequence ID" value="NZ_FZOO01000002.1"/>
</dbReference>
<dbReference type="InterPro" id="IPR045582">
    <property type="entry name" value="Trehalase-like_N"/>
</dbReference>
<evidence type="ECO:0000259" key="1">
    <source>
        <dbReference type="Pfam" id="PF00723"/>
    </source>
</evidence>
<organism evidence="3 4">
    <name type="scientific">Geodermatophilus pulveris</name>
    <dbReference type="NCBI Taxonomy" id="1564159"/>
    <lineage>
        <taxon>Bacteria</taxon>
        <taxon>Bacillati</taxon>
        <taxon>Actinomycetota</taxon>
        <taxon>Actinomycetes</taxon>
        <taxon>Geodermatophilales</taxon>
        <taxon>Geodermatophilaceae</taxon>
        <taxon>Geodermatophilus</taxon>
    </lineage>
</organism>
<evidence type="ECO:0000313" key="3">
    <source>
        <dbReference type="EMBL" id="SNS15076.1"/>
    </source>
</evidence>
<name>A0A239C4G4_9ACTN</name>
<dbReference type="InterPro" id="IPR011613">
    <property type="entry name" value="GH15-like"/>
</dbReference>
<dbReference type="InterPro" id="IPR012341">
    <property type="entry name" value="6hp_glycosidase-like_sf"/>
</dbReference>
<evidence type="ECO:0000259" key="2">
    <source>
        <dbReference type="Pfam" id="PF19291"/>
    </source>
</evidence>
<dbReference type="PANTHER" id="PTHR31616">
    <property type="entry name" value="TREHALASE"/>
    <property type="match status" value="1"/>
</dbReference>
<feature type="domain" description="Trehalase-like N-terminal" evidence="2">
    <location>
        <begin position="13"/>
        <end position="139"/>
    </location>
</feature>
<dbReference type="Gene3D" id="1.50.10.10">
    <property type="match status" value="1"/>
</dbReference>
<dbReference type="EMBL" id="FZOO01000002">
    <property type="protein sequence ID" value="SNS15076.1"/>
    <property type="molecule type" value="Genomic_DNA"/>
</dbReference>
<dbReference type="PANTHER" id="PTHR31616:SF0">
    <property type="entry name" value="GLUCAN 1,4-ALPHA-GLUCOSIDASE"/>
    <property type="match status" value="1"/>
</dbReference>
<proteinExistence type="predicted"/>